<name>A0A101NW56_9ACTN</name>
<dbReference type="GO" id="GO:1901137">
    <property type="term" value="P:carbohydrate derivative biosynthetic process"/>
    <property type="evidence" value="ECO:0007669"/>
    <property type="project" value="UniProtKB-ARBA"/>
</dbReference>
<dbReference type="InterPro" id="IPR001296">
    <property type="entry name" value="Glyco_trans_1"/>
</dbReference>
<feature type="domain" description="Glycosyltransferase subfamily 4-like N-terminal" evidence="4">
    <location>
        <begin position="15"/>
        <end position="178"/>
    </location>
</feature>
<sequence length="393" mass="42760">MRVDLLTREYPPFVYGGAGVHVGQLTQHLRNLVDLRVHCYGESHTEAGVVTHQVTESLVDANSALKAMAVNLSMSDAVRGTSVVHSHTWYANFAGHLAKVLHDVPHVATAHSLEPMRPWKAEQLSGGYRLSSFMEETAFVGADRIIAVSQAMADDIVQTYPRVDPGRVSVVHNGIDADEFAPDHETTYLEEFGISPDRPVIACVARITRQKGLGHLLRAAEHFTRDAQLVIVAQASDTPEQRRRFGLEVARLRGSGRQVTWIGGDFPRQALRQLMTLARVFVCPSIYEPMGIVNLEAMACGTAVVATATGGIPEVVVQGETGLLVPLEAGSDGNGEPEVPEVFAKEIAARVNHLIDDPATARRLGSAGRERVVARFSWPSVAEQVRRVYEAVA</sequence>
<evidence type="ECO:0000313" key="5">
    <source>
        <dbReference type="EMBL" id="KUN00450.1"/>
    </source>
</evidence>
<accession>A0A101NW56</accession>
<dbReference type="STRING" id="67386.AQI95_34705"/>
<evidence type="ECO:0000259" key="4">
    <source>
        <dbReference type="Pfam" id="PF13439"/>
    </source>
</evidence>
<reference evidence="5 6" key="1">
    <citation type="submission" date="2015-10" db="EMBL/GenBank/DDBJ databases">
        <title>Draft genome sequence of Streptomyces yokosukanensis DSM 40224, type strain for the species Streptomyces yokosukanensis.</title>
        <authorList>
            <person name="Ruckert C."/>
            <person name="Winkler A."/>
            <person name="Kalinowski J."/>
            <person name="Kampfer P."/>
            <person name="Glaeser S."/>
        </authorList>
    </citation>
    <scope>NUCLEOTIDE SEQUENCE [LARGE SCALE GENOMIC DNA]</scope>
    <source>
        <strain evidence="5 6">DSM 40224</strain>
    </source>
</reference>
<dbReference type="Proteomes" id="UP000053127">
    <property type="component" value="Unassembled WGS sequence"/>
</dbReference>
<keyword evidence="6" id="KW-1185">Reference proteome</keyword>
<evidence type="ECO:0000256" key="1">
    <source>
        <dbReference type="ARBA" id="ARBA00022676"/>
    </source>
</evidence>
<dbReference type="RefSeq" id="WP_067133448.1">
    <property type="nucleotide sequence ID" value="NZ_KQ948223.1"/>
</dbReference>
<dbReference type="InterPro" id="IPR028098">
    <property type="entry name" value="Glyco_trans_4-like_N"/>
</dbReference>
<dbReference type="GO" id="GO:0009250">
    <property type="term" value="P:glucan biosynthetic process"/>
    <property type="evidence" value="ECO:0007669"/>
    <property type="project" value="InterPro"/>
</dbReference>
<dbReference type="AlphaFoldDB" id="A0A101NW56"/>
<dbReference type="EMBL" id="LMWN01000049">
    <property type="protein sequence ID" value="KUN00450.1"/>
    <property type="molecule type" value="Genomic_DNA"/>
</dbReference>
<evidence type="ECO:0000313" key="6">
    <source>
        <dbReference type="Proteomes" id="UP000053127"/>
    </source>
</evidence>
<gene>
    <name evidence="5" type="ORF">AQI95_34705</name>
</gene>
<keyword evidence="2 5" id="KW-0808">Transferase</keyword>
<dbReference type="PANTHER" id="PTHR45947">
    <property type="entry name" value="SULFOQUINOVOSYL TRANSFERASE SQD2"/>
    <property type="match status" value="1"/>
</dbReference>
<dbReference type="CDD" id="cd03801">
    <property type="entry name" value="GT4_PimA-like"/>
    <property type="match status" value="1"/>
</dbReference>
<proteinExistence type="predicted"/>
<dbReference type="InterPro" id="IPR011875">
    <property type="entry name" value="M1P_synthase"/>
</dbReference>
<dbReference type="SUPFAM" id="SSF53756">
    <property type="entry name" value="UDP-Glycosyltransferase/glycogen phosphorylase"/>
    <property type="match status" value="1"/>
</dbReference>
<protein>
    <submittedName>
        <fullName evidence="5">Glycosyl transferase family 1</fullName>
    </submittedName>
</protein>
<dbReference type="PANTHER" id="PTHR45947:SF3">
    <property type="entry name" value="SULFOQUINOVOSYL TRANSFERASE SQD2"/>
    <property type="match status" value="1"/>
</dbReference>
<evidence type="ECO:0000259" key="3">
    <source>
        <dbReference type="Pfam" id="PF00534"/>
    </source>
</evidence>
<dbReference type="GO" id="GO:0016757">
    <property type="term" value="F:glycosyltransferase activity"/>
    <property type="evidence" value="ECO:0007669"/>
    <property type="project" value="UniProtKB-KW"/>
</dbReference>
<dbReference type="Gene3D" id="3.40.50.2000">
    <property type="entry name" value="Glycogen Phosphorylase B"/>
    <property type="match status" value="2"/>
</dbReference>
<dbReference type="OrthoDB" id="6286688at2"/>
<dbReference type="Pfam" id="PF00534">
    <property type="entry name" value="Glycos_transf_1"/>
    <property type="match status" value="1"/>
</dbReference>
<evidence type="ECO:0000256" key="2">
    <source>
        <dbReference type="ARBA" id="ARBA00022679"/>
    </source>
</evidence>
<feature type="domain" description="Glycosyl transferase family 1" evidence="3">
    <location>
        <begin position="190"/>
        <end position="370"/>
    </location>
</feature>
<organism evidence="5 6">
    <name type="scientific">Streptomyces yokosukanensis</name>
    <dbReference type="NCBI Taxonomy" id="67386"/>
    <lineage>
        <taxon>Bacteria</taxon>
        <taxon>Bacillati</taxon>
        <taxon>Actinomycetota</taxon>
        <taxon>Actinomycetes</taxon>
        <taxon>Kitasatosporales</taxon>
        <taxon>Streptomycetaceae</taxon>
        <taxon>Streptomyces</taxon>
    </lineage>
</organism>
<dbReference type="NCBIfam" id="TIGR02149">
    <property type="entry name" value="glgA_Coryne"/>
    <property type="match status" value="1"/>
</dbReference>
<comment type="caution">
    <text evidence="5">The sequence shown here is derived from an EMBL/GenBank/DDBJ whole genome shotgun (WGS) entry which is preliminary data.</text>
</comment>
<dbReference type="InterPro" id="IPR050194">
    <property type="entry name" value="Glycosyltransferase_grp1"/>
</dbReference>
<keyword evidence="1" id="KW-0328">Glycosyltransferase</keyword>
<dbReference type="Pfam" id="PF13439">
    <property type="entry name" value="Glyco_transf_4"/>
    <property type="match status" value="1"/>
</dbReference>